<keyword evidence="17" id="KW-1185">Reference proteome</keyword>
<keyword evidence="5" id="KW-0747">Spliceosome</keyword>
<evidence type="ECO:0000259" key="14">
    <source>
        <dbReference type="Pfam" id="PF23231"/>
    </source>
</evidence>
<dbReference type="FunFam" id="1.25.40.10:FF:000038">
    <property type="entry name" value="Putative pre-mRNA-splicing factor SYF1"/>
    <property type="match status" value="1"/>
</dbReference>
<dbReference type="EMBL" id="JADGJQ010000039">
    <property type="protein sequence ID" value="KAJ3176642.1"/>
    <property type="molecule type" value="Genomic_DNA"/>
</dbReference>
<dbReference type="Gene3D" id="1.25.40.10">
    <property type="entry name" value="Tetratricopeptide repeat domain"/>
    <property type="match status" value="4"/>
</dbReference>
<evidence type="ECO:0000256" key="10">
    <source>
        <dbReference type="ARBA" id="ARBA00039472"/>
    </source>
</evidence>
<dbReference type="InterPro" id="IPR045075">
    <property type="entry name" value="Syf1-like"/>
</dbReference>
<comment type="subcellular location">
    <subcellularLocation>
        <location evidence="1">Nucleus</location>
    </subcellularLocation>
</comment>
<dbReference type="GO" id="GO:0000974">
    <property type="term" value="C:Prp19 complex"/>
    <property type="evidence" value="ECO:0007669"/>
    <property type="project" value="TreeGrafter"/>
</dbReference>
<reference evidence="16" key="1">
    <citation type="submission" date="2020-05" db="EMBL/GenBank/DDBJ databases">
        <title>Phylogenomic resolution of chytrid fungi.</title>
        <authorList>
            <person name="Stajich J.E."/>
            <person name="Amses K."/>
            <person name="Simmons R."/>
            <person name="Seto K."/>
            <person name="Myers J."/>
            <person name="Bonds A."/>
            <person name="Quandt C.A."/>
            <person name="Barry K."/>
            <person name="Liu P."/>
            <person name="Grigoriev I."/>
            <person name="Longcore J.E."/>
            <person name="James T.Y."/>
        </authorList>
    </citation>
    <scope>NUCLEOTIDE SEQUENCE</scope>
    <source>
        <strain evidence="16">JEL0379</strain>
    </source>
</reference>
<dbReference type="AlphaFoldDB" id="A0AAD5THX9"/>
<organism evidence="16 17">
    <name type="scientific">Geranomyces variabilis</name>
    <dbReference type="NCBI Taxonomy" id="109894"/>
    <lineage>
        <taxon>Eukaryota</taxon>
        <taxon>Fungi</taxon>
        <taxon>Fungi incertae sedis</taxon>
        <taxon>Chytridiomycota</taxon>
        <taxon>Chytridiomycota incertae sedis</taxon>
        <taxon>Chytridiomycetes</taxon>
        <taxon>Spizellomycetales</taxon>
        <taxon>Powellomycetaceae</taxon>
        <taxon>Geranomyces</taxon>
    </lineage>
</organism>
<evidence type="ECO:0000256" key="11">
    <source>
        <dbReference type="ARBA" id="ARBA00067212"/>
    </source>
</evidence>
<dbReference type="Proteomes" id="UP001212152">
    <property type="component" value="Unassembled WGS sequence"/>
</dbReference>
<name>A0AAD5THX9_9FUNG</name>
<evidence type="ECO:0000256" key="12">
    <source>
        <dbReference type="SAM" id="MobiDB-lite"/>
    </source>
</evidence>
<dbReference type="Pfam" id="PF23231">
    <property type="entry name" value="HAT_Syf1_CNRKL1_C"/>
    <property type="match status" value="1"/>
</dbReference>
<dbReference type="FunFam" id="1.25.40.10:FF:000023">
    <property type="entry name" value="Pre-mRNA-splicing factor SYF1"/>
    <property type="match status" value="1"/>
</dbReference>
<feature type="compositionally biased region" description="Acidic residues" evidence="12">
    <location>
        <begin position="881"/>
        <end position="896"/>
    </location>
</feature>
<evidence type="ECO:0000313" key="16">
    <source>
        <dbReference type="EMBL" id="KAJ3176642.1"/>
    </source>
</evidence>
<dbReference type="InterPro" id="IPR055433">
    <property type="entry name" value="HAT_Syf1-like_N"/>
</dbReference>
<keyword evidence="6" id="KW-0677">Repeat</keyword>
<evidence type="ECO:0000256" key="3">
    <source>
        <dbReference type="ARBA" id="ARBA00011524"/>
    </source>
</evidence>
<evidence type="ECO:0000256" key="1">
    <source>
        <dbReference type="ARBA" id="ARBA00004123"/>
    </source>
</evidence>
<feature type="region of interest" description="Disordered" evidence="12">
    <location>
        <begin position="866"/>
        <end position="934"/>
    </location>
</feature>
<proteinExistence type="inferred from homology"/>
<dbReference type="InterPro" id="IPR003107">
    <property type="entry name" value="HAT"/>
</dbReference>
<dbReference type="FunFam" id="1.25.40.10:FF:000137">
    <property type="entry name" value="Pre-mRNA-splicing factor syf1"/>
    <property type="match status" value="1"/>
</dbReference>
<accession>A0AAD5THX9</accession>
<gene>
    <name evidence="16" type="primary">XAB2</name>
    <name evidence="16" type="ORF">HDU87_004970</name>
</gene>
<dbReference type="Pfam" id="PF23233">
    <property type="entry name" value="HAT_Syf1_CNRKL1_N"/>
    <property type="match status" value="1"/>
</dbReference>
<comment type="function">
    <text evidence="9">Involved in pre-mRNA splicing and cell cycle progression.</text>
</comment>
<dbReference type="SUPFAM" id="SSF48452">
    <property type="entry name" value="TPR-like"/>
    <property type="match status" value="4"/>
</dbReference>
<protein>
    <recommendedName>
        <fullName evidence="10">Pre-mRNA-splicing factor SYF1</fullName>
    </recommendedName>
    <alternativeName>
        <fullName evidence="11">Pre-mRNA-splicing factor syf1</fullName>
    </alternativeName>
</protein>
<feature type="domain" description="Pre-mRNA-splicing factor SYF1 central HAT repeats" evidence="13">
    <location>
        <begin position="231"/>
        <end position="434"/>
    </location>
</feature>
<dbReference type="GO" id="GO:0071007">
    <property type="term" value="C:U2-type catalytic step 2 spliceosome"/>
    <property type="evidence" value="ECO:0007669"/>
    <property type="project" value="TreeGrafter"/>
</dbReference>
<keyword evidence="8" id="KW-0539">Nucleus</keyword>
<evidence type="ECO:0000256" key="6">
    <source>
        <dbReference type="ARBA" id="ARBA00022737"/>
    </source>
</evidence>
<evidence type="ECO:0000256" key="2">
    <source>
        <dbReference type="ARBA" id="ARBA00008644"/>
    </source>
</evidence>
<dbReference type="GO" id="GO:0000349">
    <property type="term" value="P:generation of catalytic spliceosome for first transesterification step"/>
    <property type="evidence" value="ECO:0007669"/>
    <property type="project" value="TreeGrafter"/>
</dbReference>
<comment type="caution">
    <text evidence="16">The sequence shown here is derived from an EMBL/GenBank/DDBJ whole genome shotgun (WGS) entry which is preliminary data.</text>
</comment>
<evidence type="ECO:0000256" key="8">
    <source>
        <dbReference type="ARBA" id="ARBA00023242"/>
    </source>
</evidence>
<evidence type="ECO:0000256" key="4">
    <source>
        <dbReference type="ARBA" id="ARBA00022664"/>
    </source>
</evidence>
<keyword evidence="4" id="KW-0507">mRNA processing</keyword>
<keyword evidence="7" id="KW-0508">mRNA splicing</keyword>
<comment type="subunit">
    <text evidence="3">Associated with the spliceosome.</text>
</comment>
<evidence type="ECO:0000259" key="13">
    <source>
        <dbReference type="Pfam" id="PF23220"/>
    </source>
</evidence>
<feature type="domain" description="Pre-mRNA-splicing factor Syf1-like N-terminal HAT-repeats" evidence="15">
    <location>
        <begin position="44"/>
        <end position="216"/>
    </location>
</feature>
<dbReference type="InterPro" id="IPR055430">
    <property type="entry name" value="HAT_Syf1_CNRKL1_C"/>
</dbReference>
<dbReference type="InterPro" id="IPR056350">
    <property type="entry name" value="HAT_Syf1_central"/>
</dbReference>
<dbReference type="PANTHER" id="PTHR11246:SF5">
    <property type="entry name" value="PRE-MRNA-SPLICING FACTOR SYF1"/>
    <property type="match status" value="1"/>
</dbReference>
<sequence length="954" mass="109659">MPATTTKSGQAATLSGKQVRNGRAAIATDMDTAADDFLMLIQPSDIPHEEECLRNPFTLRCWLRYIEHKKTAPLEQRIFVYERAVKELPGSCKLWKGYLDLRMDQLLEGPADSESNLRARKCELGDREWERVNNCFERSLVLCNKFPVIWLTYCQFLMHQMPGRVTQCRRTFDRALRALPITQHDKVWALYLKFAKMAGGETTVRIWRRYVKLEPQEAEAFFGILLGLSPPRYGEAARVLSSVVENPKFVSRRGRSQYQLWTELCDLLTEPRAASDSHGLQFQSPERIIRSGIAKFSDQVGRLWNTLAKYWMFQQEWEKARDVYEEAIKSVKTVQDFTIVFDAYAAMEETVLTKSMEDLANAGDEDTELDDADIDLRLARFEKLMDRRPFLVNDVLLRQNPHNVNEWEKRVELWKQRKNDKRVVETFEAALKTINPKRAVGKLHMLYAHFAEHYESVGDWNTARQVMEKGTKVSYKRVDDLAEIWCQWSEMELRHEHFEEALEVMGRATTAPRGGAAFIASIRYYDEKHEPQMRLFKSIKLWSFYVDLEESIGSVESTRAVYDRIIELKIATPQIIINYAAFLEDNKWFEESYKIFERGIEQFGYPIAFDIWNVYLTKFVARYGGSKLERARDLFEHAVDKVPEKFAKTLYLMYAKLEEDHGLARHAMRIYDRATRAVGDSDRLETFNIYISKATSYFGLTSTREIYERAIEALPDKQARDISVRFADMETRLGEIDRARAILGYCSQFSDPRMDVEFWKIWHEFEVKHGNEDTFKEMLRIKRSVQAKYNTEVNFISAQILAARKNGQAADVDATGATAVSSEPTSMAELEAQAIREEAALREAERVAAAEGGTRVVGFVRAKETEPKVTSKAVENQANPDEIEIGSDDDSDEEEGASNAMDVDGAKEPEPEPEVVVGGLEKRDIPEGVFGGLGADAAQAQEKLGAKERFKRKR</sequence>
<dbReference type="GO" id="GO:0071014">
    <property type="term" value="C:post-mRNA release spliceosomal complex"/>
    <property type="evidence" value="ECO:0007669"/>
    <property type="project" value="TreeGrafter"/>
</dbReference>
<comment type="similarity">
    <text evidence="2">Belongs to the crooked-neck family.</text>
</comment>
<dbReference type="InterPro" id="IPR011990">
    <property type="entry name" value="TPR-like_helical_dom_sf"/>
</dbReference>
<evidence type="ECO:0000256" key="9">
    <source>
        <dbReference type="ARBA" id="ARBA00037272"/>
    </source>
</evidence>
<evidence type="ECO:0000313" key="17">
    <source>
        <dbReference type="Proteomes" id="UP001212152"/>
    </source>
</evidence>
<evidence type="ECO:0000256" key="7">
    <source>
        <dbReference type="ARBA" id="ARBA00023187"/>
    </source>
</evidence>
<dbReference type="PANTHER" id="PTHR11246">
    <property type="entry name" value="PRE-MRNA SPLICING FACTOR"/>
    <property type="match status" value="1"/>
</dbReference>
<feature type="domain" description="Pre-mRNA-splicing factor Syf1/CRNKL1-like C-terminal HAT-repeats" evidence="14">
    <location>
        <begin position="436"/>
        <end position="834"/>
    </location>
</feature>
<evidence type="ECO:0000259" key="15">
    <source>
        <dbReference type="Pfam" id="PF23233"/>
    </source>
</evidence>
<dbReference type="SMART" id="SM00386">
    <property type="entry name" value="HAT"/>
    <property type="match status" value="11"/>
</dbReference>
<dbReference type="Pfam" id="PF23220">
    <property type="entry name" value="HAT_Syf1_M"/>
    <property type="match status" value="1"/>
</dbReference>
<evidence type="ECO:0000256" key="5">
    <source>
        <dbReference type="ARBA" id="ARBA00022728"/>
    </source>
</evidence>